<dbReference type="GeneID" id="98164640"/>
<reference evidence="1 2" key="1">
    <citation type="submission" date="2024-07" db="EMBL/GenBank/DDBJ databases">
        <title>Section-level genome sequencing and comparative genomics of Aspergillus sections Usti and Cavernicolus.</title>
        <authorList>
            <consortium name="Lawrence Berkeley National Laboratory"/>
            <person name="Nybo J.L."/>
            <person name="Vesth T.C."/>
            <person name="Theobald S."/>
            <person name="Frisvad J.C."/>
            <person name="Larsen T.O."/>
            <person name="Kjaerboelling I."/>
            <person name="Rothschild-Mancinelli K."/>
            <person name="Lyhne E.K."/>
            <person name="Kogle M.E."/>
            <person name="Barry K."/>
            <person name="Clum A."/>
            <person name="Na H."/>
            <person name="Ledsgaard L."/>
            <person name="Lin J."/>
            <person name="Lipzen A."/>
            <person name="Kuo A."/>
            <person name="Riley R."/>
            <person name="Mondo S."/>
            <person name="LaButti K."/>
            <person name="Haridas S."/>
            <person name="Pangalinan J."/>
            <person name="Salamov A.A."/>
            <person name="Simmons B.A."/>
            <person name="Magnuson J.K."/>
            <person name="Chen J."/>
            <person name="Drula E."/>
            <person name="Henrissat B."/>
            <person name="Wiebenga A."/>
            <person name="Lubbers R.J."/>
            <person name="Gomes A.C."/>
            <person name="Macurrencykelacurrency M.R."/>
            <person name="Stajich J."/>
            <person name="Grigoriev I.V."/>
            <person name="Mortensen U.H."/>
            <person name="De vries R.P."/>
            <person name="Baker S.E."/>
            <person name="Andersen M.R."/>
        </authorList>
    </citation>
    <scope>NUCLEOTIDE SEQUENCE [LARGE SCALE GENOMIC DNA]</scope>
    <source>
        <strain evidence="1 2">CBS 756.74</strain>
    </source>
</reference>
<dbReference type="RefSeq" id="XP_070900157.1">
    <property type="nucleotide sequence ID" value="XM_071049476.1"/>
</dbReference>
<proteinExistence type="predicted"/>
<dbReference type="EMBL" id="JBFXLR010000016">
    <property type="protein sequence ID" value="KAL2852154.1"/>
    <property type="molecule type" value="Genomic_DNA"/>
</dbReference>
<organism evidence="1 2">
    <name type="scientific">Aspergillus pseudodeflectus</name>
    <dbReference type="NCBI Taxonomy" id="176178"/>
    <lineage>
        <taxon>Eukaryota</taxon>
        <taxon>Fungi</taxon>
        <taxon>Dikarya</taxon>
        <taxon>Ascomycota</taxon>
        <taxon>Pezizomycotina</taxon>
        <taxon>Eurotiomycetes</taxon>
        <taxon>Eurotiomycetidae</taxon>
        <taxon>Eurotiales</taxon>
        <taxon>Aspergillaceae</taxon>
        <taxon>Aspergillus</taxon>
        <taxon>Aspergillus subgen. Nidulantes</taxon>
    </lineage>
</organism>
<sequence length="195" mass="22423">MAPLLRLEKRHNDPASFHRSNFRRFRGRTKDKRNEPISCEHPQLVRDRFFEVIDTVLFWSSISELNDSIEDSSPFSLSNGGQGIYSVCGKNRTRSAQSAPLNQKFKTHPPSASMYPRHLTGNDGVQLWDKLQPKILISLASWHERDQRAQGHHSPRSRFLYSCLDGGLLSVVFGRRLSLPLLPKFQRCRAQNRSP</sequence>
<name>A0ABR4KIR4_9EURO</name>
<comment type="caution">
    <text evidence="1">The sequence shown here is derived from an EMBL/GenBank/DDBJ whole genome shotgun (WGS) entry which is preliminary data.</text>
</comment>
<evidence type="ECO:0000313" key="2">
    <source>
        <dbReference type="Proteomes" id="UP001610444"/>
    </source>
</evidence>
<accession>A0ABR4KIR4</accession>
<keyword evidence="2" id="KW-1185">Reference proteome</keyword>
<gene>
    <name evidence="1" type="ORF">BJX68DRAFT_60130</name>
</gene>
<dbReference type="Proteomes" id="UP001610444">
    <property type="component" value="Unassembled WGS sequence"/>
</dbReference>
<protein>
    <submittedName>
        <fullName evidence="1">Uncharacterized protein</fullName>
    </submittedName>
</protein>
<evidence type="ECO:0000313" key="1">
    <source>
        <dbReference type="EMBL" id="KAL2852154.1"/>
    </source>
</evidence>